<accession>A0A392NP36</accession>
<proteinExistence type="predicted"/>
<evidence type="ECO:0000313" key="2">
    <source>
        <dbReference type="EMBL" id="MCI00879.1"/>
    </source>
</evidence>
<dbReference type="EMBL" id="LXQA010044513">
    <property type="protein sequence ID" value="MCI00879.1"/>
    <property type="molecule type" value="Genomic_DNA"/>
</dbReference>
<evidence type="ECO:0000313" key="3">
    <source>
        <dbReference type="Proteomes" id="UP000265520"/>
    </source>
</evidence>
<feature type="compositionally biased region" description="Basic residues" evidence="1">
    <location>
        <begin position="18"/>
        <end position="27"/>
    </location>
</feature>
<name>A0A392NP36_9FABA</name>
<feature type="region of interest" description="Disordered" evidence="1">
    <location>
        <begin position="1"/>
        <end position="49"/>
    </location>
</feature>
<keyword evidence="3" id="KW-1185">Reference proteome</keyword>
<sequence length="104" mass="11705">MGRGKKQASYALVEQPAKKQKNAKGAKSKLEPGGTSQASQPPPPIPQAPILQGQVIPIERRFKSEIAFQRYAQINTFNFQQEKGISMELLRVVPEIYGELRRRE</sequence>
<evidence type="ECO:0000256" key="1">
    <source>
        <dbReference type="SAM" id="MobiDB-lite"/>
    </source>
</evidence>
<reference evidence="2 3" key="1">
    <citation type="journal article" date="2018" name="Front. Plant Sci.">
        <title>Red Clover (Trifolium pratense) and Zigzag Clover (T. medium) - A Picture of Genomic Similarities and Differences.</title>
        <authorList>
            <person name="Dluhosova J."/>
            <person name="Istvanek J."/>
            <person name="Nedelnik J."/>
            <person name="Repkova J."/>
        </authorList>
    </citation>
    <scope>NUCLEOTIDE SEQUENCE [LARGE SCALE GENOMIC DNA]</scope>
    <source>
        <strain evidence="3">cv. 10/8</strain>
        <tissue evidence="2">Leaf</tissue>
    </source>
</reference>
<dbReference type="Proteomes" id="UP000265520">
    <property type="component" value="Unassembled WGS sequence"/>
</dbReference>
<organism evidence="2 3">
    <name type="scientific">Trifolium medium</name>
    <dbReference type="NCBI Taxonomy" id="97028"/>
    <lineage>
        <taxon>Eukaryota</taxon>
        <taxon>Viridiplantae</taxon>
        <taxon>Streptophyta</taxon>
        <taxon>Embryophyta</taxon>
        <taxon>Tracheophyta</taxon>
        <taxon>Spermatophyta</taxon>
        <taxon>Magnoliopsida</taxon>
        <taxon>eudicotyledons</taxon>
        <taxon>Gunneridae</taxon>
        <taxon>Pentapetalae</taxon>
        <taxon>rosids</taxon>
        <taxon>fabids</taxon>
        <taxon>Fabales</taxon>
        <taxon>Fabaceae</taxon>
        <taxon>Papilionoideae</taxon>
        <taxon>50 kb inversion clade</taxon>
        <taxon>NPAAA clade</taxon>
        <taxon>Hologalegina</taxon>
        <taxon>IRL clade</taxon>
        <taxon>Trifolieae</taxon>
        <taxon>Trifolium</taxon>
    </lineage>
</organism>
<comment type="caution">
    <text evidence="2">The sequence shown here is derived from an EMBL/GenBank/DDBJ whole genome shotgun (WGS) entry which is preliminary data.</text>
</comment>
<protein>
    <submittedName>
        <fullName evidence="2">Uncharacterized protein</fullName>
    </submittedName>
</protein>
<dbReference type="AlphaFoldDB" id="A0A392NP36"/>